<dbReference type="Pfam" id="PF00550">
    <property type="entry name" value="PP-binding"/>
    <property type="match status" value="1"/>
</dbReference>
<dbReference type="Pfam" id="PF00109">
    <property type="entry name" value="ketoacyl-synt"/>
    <property type="match status" value="1"/>
</dbReference>
<dbReference type="GO" id="GO:0071770">
    <property type="term" value="P:DIM/DIP cell wall layer assembly"/>
    <property type="evidence" value="ECO:0007669"/>
    <property type="project" value="TreeGrafter"/>
</dbReference>
<dbReference type="AlphaFoldDB" id="D9SLH1"/>
<keyword evidence="2" id="KW-0597">Phosphoprotein</keyword>
<keyword evidence="3" id="KW-0808">Transferase</keyword>
<dbReference type="InterPro" id="IPR014031">
    <property type="entry name" value="Ketoacyl_synth_C"/>
</dbReference>
<keyword evidence="1" id="KW-0596">Phosphopantetheine</keyword>
<dbReference type="SUPFAM" id="SSF53901">
    <property type="entry name" value="Thiolase-like"/>
    <property type="match status" value="1"/>
</dbReference>
<dbReference type="GO" id="GO:0006633">
    <property type="term" value="P:fatty acid biosynthetic process"/>
    <property type="evidence" value="ECO:0007669"/>
    <property type="project" value="InterPro"/>
</dbReference>
<dbReference type="InterPro" id="IPR014030">
    <property type="entry name" value="Ketoacyl_synth_N"/>
</dbReference>
<dbReference type="PANTHER" id="PTHR43775">
    <property type="entry name" value="FATTY ACID SYNTHASE"/>
    <property type="match status" value="1"/>
</dbReference>
<dbReference type="Pfam" id="PF16197">
    <property type="entry name" value="KAsynt_C_assoc"/>
    <property type="match status" value="1"/>
</dbReference>
<dbReference type="InterPro" id="IPR032821">
    <property type="entry name" value="PKS_assoc"/>
</dbReference>
<dbReference type="InterPro" id="IPR020841">
    <property type="entry name" value="PKS_Beta-ketoAc_synthase_dom"/>
</dbReference>
<dbReference type="STRING" id="573061.Clocel_3942"/>
<evidence type="ECO:0000256" key="1">
    <source>
        <dbReference type="ARBA" id="ARBA00022450"/>
    </source>
</evidence>
<dbReference type="SUPFAM" id="SSF47336">
    <property type="entry name" value="ACP-like"/>
    <property type="match status" value="1"/>
</dbReference>
<dbReference type="KEGG" id="ccb:Clocel_3942"/>
<reference evidence="6 7" key="1">
    <citation type="submission" date="2010-08" db="EMBL/GenBank/DDBJ databases">
        <title>Complete sequence of Clostridium cellulovorans 743B.</title>
        <authorList>
            <consortium name="US DOE Joint Genome Institute"/>
            <person name="Lucas S."/>
            <person name="Copeland A."/>
            <person name="Lapidus A."/>
            <person name="Cheng J.-F."/>
            <person name="Bruce D."/>
            <person name="Goodwin L."/>
            <person name="Pitluck S."/>
            <person name="Chertkov O."/>
            <person name="Detter J.C."/>
            <person name="Han C."/>
            <person name="Tapia R."/>
            <person name="Land M."/>
            <person name="Hauser L."/>
            <person name="Chang Y.-J."/>
            <person name="Jeffries C."/>
            <person name="Kyrpides N."/>
            <person name="Ivanova N."/>
            <person name="Mikhailova N."/>
            <person name="Hemme C.L."/>
            <person name="Woyke T."/>
        </authorList>
    </citation>
    <scope>NUCLEOTIDE SEQUENCE [LARGE SCALE GENOMIC DNA]</scope>
    <source>
        <strain evidence="7">ATCC 35296 / DSM 3052 / OCM 3 / 743B</strain>
    </source>
</reference>
<evidence type="ECO:0000256" key="3">
    <source>
        <dbReference type="ARBA" id="ARBA00022679"/>
    </source>
</evidence>
<dbReference type="HOGENOM" id="CLU_000022_16_2_9"/>
<dbReference type="InterPro" id="IPR009081">
    <property type="entry name" value="PP-bd_ACP"/>
</dbReference>
<sequence length="779" mass="87610">MKKKIDFSQISMQSGLKRNDKPVKKISENDIAIIGMSCRFPMSDNPDEFWSILRNEVECIRELPEDRRKDVEKYLEYTDFIKGDYEFLRAGYIDEVDKFDYKFFNMTPNEAKVMDPNQRLFLETAWKTLEDAGYGGDVLRGSRTGVYVGYKAALSNVYQKYIADVQPNLIPVSIFGNKPPMMASRISYFLDLKGPSMIIDTACSATLIALHLACSGIRRGDCDMALVGSCKMIAIPIDGIEENIGIESKDCRTRTFDDNSNGTCPGEGVASVLIKSLSKAIEDGDNIYAVIKGSAINQDGKSIGVAVPSADAQADVISKAWMDAGVDPETVSYIETHGTATKLGDPIEVSGLKKAFERFTDKKQFCAIGAVKTNIGHLDNSSSIAGLIKTILSLKNKEIPASINYNVPNRNLDFINSPVYVNYKTKPWETDGEPRRCGITGVGLNGTNCHVVLEEASGQDENQNKITAPEIFTLSAKTEYSLKQYIKEYKKLIDDKKEINISNLIYTTNIGKGDYKYRIAFVFEGEEEFKKKIREINCFDLGKNNDNGFYFKVLEDAVTLDGTDLSQLLNFDKVSKEANEKVKHFIIGERENKELLKEICSLYVQGADINWKDFYQKVDRRRISTPTYPFEPTRCWVEVPNKKKKINLDDFSSILGSNILPKDIADELQAVYEKCKVYIDVNELVEEEVKVKLKGNETDEYTETEKVIAIIWSEMLGYEELSIKHTLFDLGGDSVLAFKIVNKINEKLDTTLVVVDLLKNPTIESISKLIDEKNIEVLS</sequence>
<dbReference type="PANTHER" id="PTHR43775:SF37">
    <property type="entry name" value="SI:DKEY-61P9.11"/>
    <property type="match status" value="1"/>
</dbReference>
<proteinExistence type="predicted"/>
<dbReference type="Gene3D" id="3.40.47.10">
    <property type="match status" value="1"/>
</dbReference>
<keyword evidence="7" id="KW-1185">Reference proteome</keyword>
<evidence type="ECO:0000256" key="2">
    <source>
        <dbReference type="ARBA" id="ARBA00022553"/>
    </source>
</evidence>
<dbReference type="RefSeq" id="WP_010073952.1">
    <property type="nucleotide sequence ID" value="NC_014393.1"/>
</dbReference>
<dbReference type="GO" id="GO:0005737">
    <property type="term" value="C:cytoplasm"/>
    <property type="evidence" value="ECO:0007669"/>
    <property type="project" value="TreeGrafter"/>
</dbReference>
<dbReference type="GO" id="GO:0004315">
    <property type="term" value="F:3-oxoacyl-[acyl-carrier-protein] synthase activity"/>
    <property type="evidence" value="ECO:0007669"/>
    <property type="project" value="InterPro"/>
</dbReference>
<dbReference type="InterPro" id="IPR018201">
    <property type="entry name" value="Ketoacyl_synth_AS"/>
</dbReference>
<dbReference type="PROSITE" id="PS52004">
    <property type="entry name" value="KS3_2"/>
    <property type="match status" value="1"/>
</dbReference>
<dbReference type="Proteomes" id="UP000002730">
    <property type="component" value="Chromosome"/>
</dbReference>
<evidence type="ECO:0000313" key="7">
    <source>
        <dbReference type="Proteomes" id="UP000002730"/>
    </source>
</evidence>
<dbReference type="PROSITE" id="PS50075">
    <property type="entry name" value="CARRIER"/>
    <property type="match status" value="1"/>
</dbReference>
<dbReference type="eggNOG" id="COG3321">
    <property type="taxonomic scope" value="Bacteria"/>
</dbReference>
<dbReference type="InterPro" id="IPR016039">
    <property type="entry name" value="Thiolase-like"/>
</dbReference>
<dbReference type="PROSITE" id="PS00606">
    <property type="entry name" value="KS3_1"/>
    <property type="match status" value="1"/>
</dbReference>
<evidence type="ECO:0000313" key="6">
    <source>
        <dbReference type="EMBL" id="ADL53608.1"/>
    </source>
</evidence>
<evidence type="ECO:0000259" key="4">
    <source>
        <dbReference type="PROSITE" id="PS50075"/>
    </source>
</evidence>
<dbReference type="GO" id="GO:0005886">
    <property type="term" value="C:plasma membrane"/>
    <property type="evidence" value="ECO:0007669"/>
    <property type="project" value="TreeGrafter"/>
</dbReference>
<dbReference type="CDD" id="cd00833">
    <property type="entry name" value="PKS"/>
    <property type="match status" value="1"/>
</dbReference>
<feature type="domain" description="Carrier" evidence="4">
    <location>
        <begin position="699"/>
        <end position="774"/>
    </location>
</feature>
<organism evidence="6 7">
    <name type="scientific">Clostridium cellulovorans (strain ATCC 35296 / DSM 3052 / OCM 3 / 743B)</name>
    <dbReference type="NCBI Taxonomy" id="573061"/>
    <lineage>
        <taxon>Bacteria</taxon>
        <taxon>Bacillati</taxon>
        <taxon>Bacillota</taxon>
        <taxon>Clostridia</taxon>
        <taxon>Eubacteriales</taxon>
        <taxon>Clostridiaceae</taxon>
        <taxon>Clostridium</taxon>
    </lineage>
</organism>
<evidence type="ECO:0000259" key="5">
    <source>
        <dbReference type="PROSITE" id="PS52004"/>
    </source>
</evidence>
<dbReference type="Gene3D" id="1.10.1240.100">
    <property type="match status" value="1"/>
</dbReference>
<dbReference type="InterPro" id="IPR036736">
    <property type="entry name" value="ACP-like_sf"/>
</dbReference>
<gene>
    <name evidence="6" type="ordered locus">Clocel_3942</name>
</gene>
<feature type="domain" description="Ketosynthase family 3 (KS3)" evidence="5">
    <location>
        <begin position="28"/>
        <end position="455"/>
    </location>
</feature>
<dbReference type="InterPro" id="IPR050091">
    <property type="entry name" value="PKS_NRPS_Biosynth_Enz"/>
</dbReference>
<dbReference type="EMBL" id="CP002160">
    <property type="protein sequence ID" value="ADL53608.1"/>
    <property type="molecule type" value="Genomic_DNA"/>
</dbReference>
<accession>D9SLH1</accession>
<dbReference type="SMART" id="SM00825">
    <property type="entry name" value="PKS_KS"/>
    <property type="match status" value="1"/>
</dbReference>
<dbReference type="Gene3D" id="1.10.1200.10">
    <property type="entry name" value="ACP-like"/>
    <property type="match status" value="1"/>
</dbReference>
<name>D9SLH1_CLOC7</name>
<dbReference type="Pfam" id="PF02801">
    <property type="entry name" value="Ketoacyl-synt_C"/>
    <property type="match status" value="1"/>
</dbReference>
<protein>
    <submittedName>
        <fullName evidence="6">Beta-ketoacyl synthase</fullName>
    </submittedName>
</protein>
<dbReference type="OrthoDB" id="9765680at2"/>
<dbReference type="GO" id="GO:0004312">
    <property type="term" value="F:fatty acid synthase activity"/>
    <property type="evidence" value="ECO:0007669"/>
    <property type="project" value="TreeGrafter"/>
</dbReference>